<dbReference type="EC" id="1.14.13.-" evidence="1"/>
<dbReference type="SUPFAM" id="SSF51905">
    <property type="entry name" value="FAD/NAD(P)-binding domain"/>
    <property type="match status" value="2"/>
</dbReference>
<dbReference type="Gene3D" id="3.50.50.60">
    <property type="entry name" value="FAD/NAD(P)-binding domain"/>
    <property type="match status" value="2"/>
</dbReference>
<organism evidence="1 2">
    <name type="scientific">Rhodococcus gannanensis</name>
    <dbReference type="NCBI Taxonomy" id="1960308"/>
    <lineage>
        <taxon>Bacteria</taxon>
        <taxon>Bacillati</taxon>
        <taxon>Actinomycetota</taxon>
        <taxon>Actinomycetes</taxon>
        <taxon>Mycobacteriales</taxon>
        <taxon>Nocardiaceae</taxon>
        <taxon>Rhodococcus</taxon>
    </lineage>
</organism>
<dbReference type="EMBL" id="JBHUFB010000019">
    <property type="protein sequence ID" value="MFD1814402.1"/>
    <property type="molecule type" value="Genomic_DNA"/>
</dbReference>
<evidence type="ECO:0000313" key="1">
    <source>
        <dbReference type="EMBL" id="MFD1814402.1"/>
    </source>
</evidence>
<dbReference type="Proteomes" id="UP001597286">
    <property type="component" value="Unassembled WGS sequence"/>
</dbReference>
<name>A0ABW4P7C5_9NOCA</name>
<dbReference type="InterPro" id="IPR051209">
    <property type="entry name" value="FAD-bind_Monooxygenase_sf"/>
</dbReference>
<proteinExistence type="predicted"/>
<evidence type="ECO:0000313" key="2">
    <source>
        <dbReference type="Proteomes" id="UP001597286"/>
    </source>
</evidence>
<dbReference type="PRINTS" id="PR00411">
    <property type="entry name" value="PNDRDTASEI"/>
</dbReference>
<sequence>MSNRNVASPALTELPSHTRVLVVGAGFGGMAAAGSLIRDGRAGDVVIVERAAEVGGTWRDNTYPGCACDVPTSLYSLSFAPSPDWSHTFAEQPELFEYLKDVATRSGIRARTLFDCELLGAHWDSTSACWRVRTSRGEITAQVLVAASGALSTPNLPDIEGLDSFEGTVFHSAAWNHDHDLTGERIAVVGTGASAVQFVPQIVDRAQRVTVFQRTASWVIPRRNRTLGTVEKALYRRIPLTQKVVRGLVYGMREAYVVVFAYLTWLLPAVALVSKAQLRAQVPDSRLRRKLKPSFTIGCKRMLLSNEWLPTLARDDVDLVASGLERVTRTGVVGSDGVERAVDTIIFGTGFTPTEPPVARLLHGVDGRTLAEHWDGSPSAHRGVTVSGFPNLFLMYGPNTNLGHSSIVYMLESQATYIREALAYMTARRAAALDVDAAAQRRYASRVGGALATTVWNSGGCSSWYMDERGRNSVMWPTFTWRYRALLSNFDAENYRAIEPGAEEEVA</sequence>
<dbReference type="RefSeq" id="WP_378486898.1">
    <property type="nucleotide sequence ID" value="NZ_JBHUFB010000019.1"/>
</dbReference>
<dbReference type="PANTHER" id="PTHR42877:SF4">
    <property type="entry name" value="FAD_NAD(P)-BINDING DOMAIN-CONTAINING PROTEIN-RELATED"/>
    <property type="match status" value="1"/>
</dbReference>
<comment type="caution">
    <text evidence="1">The sequence shown here is derived from an EMBL/GenBank/DDBJ whole genome shotgun (WGS) entry which is preliminary data.</text>
</comment>
<dbReference type="Pfam" id="PF13738">
    <property type="entry name" value="Pyr_redox_3"/>
    <property type="match status" value="1"/>
</dbReference>
<reference evidence="2" key="1">
    <citation type="journal article" date="2019" name="Int. J. Syst. Evol. Microbiol.">
        <title>The Global Catalogue of Microorganisms (GCM) 10K type strain sequencing project: providing services to taxonomists for standard genome sequencing and annotation.</title>
        <authorList>
            <consortium name="The Broad Institute Genomics Platform"/>
            <consortium name="The Broad Institute Genome Sequencing Center for Infectious Disease"/>
            <person name="Wu L."/>
            <person name="Ma J."/>
        </authorList>
    </citation>
    <scope>NUCLEOTIDE SEQUENCE [LARGE SCALE GENOMIC DNA]</scope>
    <source>
        <strain evidence="2">DT72</strain>
    </source>
</reference>
<dbReference type="PANTHER" id="PTHR42877">
    <property type="entry name" value="L-ORNITHINE N(5)-MONOOXYGENASE-RELATED"/>
    <property type="match status" value="1"/>
</dbReference>
<accession>A0ABW4P7C5</accession>
<dbReference type="InterPro" id="IPR036188">
    <property type="entry name" value="FAD/NAD-bd_sf"/>
</dbReference>
<protein>
    <submittedName>
        <fullName evidence="1">Flavin-containing monooxygenase</fullName>
        <ecNumber evidence="1">1.14.13.-</ecNumber>
    </submittedName>
</protein>
<keyword evidence="1" id="KW-0560">Oxidoreductase</keyword>
<gene>
    <name evidence="1" type="ORF">ACFSJG_19480</name>
</gene>
<keyword evidence="2" id="KW-1185">Reference proteome</keyword>
<dbReference type="GO" id="GO:0004497">
    <property type="term" value="F:monooxygenase activity"/>
    <property type="evidence" value="ECO:0007669"/>
    <property type="project" value="UniProtKB-KW"/>
</dbReference>
<keyword evidence="1" id="KW-0503">Monooxygenase</keyword>